<evidence type="ECO:0000256" key="8">
    <source>
        <dbReference type="PIRSR" id="PIRSR000548-1"/>
    </source>
</evidence>
<evidence type="ECO:0000313" key="11">
    <source>
        <dbReference type="EMBL" id="VDL60530.1"/>
    </source>
</evidence>
<evidence type="ECO:0000259" key="10">
    <source>
        <dbReference type="PROSITE" id="PS50042"/>
    </source>
</evidence>
<feature type="binding site" evidence="8">
    <location>
        <position position="189"/>
    </location>
    <ligand>
        <name>3',5'-cyclic AMP</name>
        <dbReference type="ChEBI" id="CHEBI:58165"/>
        <label>1</label>
    </ligand>
</feature>
<dbReference type="PIRSF" id="PIRSF000548">
    <property type="entry name" value="PK_regulatory"/>
    <property type="match status" value="1"/>
</dbReference>
<dbReference type="PROSITE" id="PS00888">
    <property type="entry name" value="CNMP_BINDING_1"/>
    <property type="match status" value="2"/>
</dbReference>
<dbReference type="WBParaSite" id="HDID_0000821401-mRNA-1">
    <property type="protein sequence ID" value="HDID_0000821401-mRNA-1"/>
    <property type="gene ID" value="HDID_0000821401"/>
</dbReference>
<dbReference type="OrthoDB" id="417078at2759"/>
<dbReference type="InterPro" id="IPR050503">
    <property type="entry name" value="cAMP-dep_PK_reg_su-like"/>
</dbReference>
<sequence length="370" mass="42056">MSKKTVDVPPGLREILQEFTVAVLRQRPSNIINFAVDYFEMKKKEQNNNENAESDEEEEIIRPPIKGKRRQGVAAESYDPEKDDDKYEKIVHEKTEEQRQRLLNATKSILLFKSLDDDQMRDVIDAMFEKKVEVGEKVITLGEDGNYFYVIESGVFDIIVKVDGVEKKVGEYNNNGSFGELALMYNTPRAATIQATTPGIVWAMTRETFRSIVLKSAFKKRQMYEELLNQVGILQNLSAYERMSIADALHTQVFEPGTKIISQGEEGNEMYFVEDGEIRITVKQTGSDEEAEVNLIKKGGFFGELALLTKHPRVASAYAVTRAKLAVLDVGSFERLLGPCLDIMQRNIDNYENQLKTVFGSLHNVPELRH</sequence>
<evidence type="ECO:0000313" key="12">
    <source>
        <dbReference type="EMBL" id="VUZ48620.1"/>
    </source>
</evidence>
<dbReference type="GO" id="GO:0034236">
    <property type="term" value="F:protein kinase A catalytic subunit binding"/>
    <property type="evidence" value="ECO:0007669"/>
    <property type="project" value="TreeGrafter"/>
</dbReference>
<feature type="binding site" evidence="8">
    <location>
        <position position="180"/>
    </location>
    <ligand>
        <name>3',5'-cyclic AMP</name>
        <dbReference type="ChEBI" id="CHEBI:58165"/>
        <label>1</label>
    </ligand>
</feature>
<reference evidence="12 14" key="3">
    <citation type="submission" date="2019-07" db="EMBL/GenBank/DDBJ databases">
        <authorList>
            <person name="Jastrzebski P J."/>
            <person name="Paukszto L."/>
            <person name="Jastrzebski P J."/>
        </authorList>
    </citation>
    <scope>NUCLEOTIDE SEQUENCE [LARGE SCALE GENOMIC DNA]</scope>
    <source>
        <strain evidence="12 14">WMS-il1</strain>
    </source>
</reference>
<evidence type="ECO:0000256" key="6">
    <source>
        <dbReference type="ARBA" id="ARBA00023149"/>
    </source>
</evidence>
<keyword evidence="3 8" id="KW-0116">cAMP-binding</keyword>
<dbReference type="EMBL" id="UYSG01011046">
    <property type="protein sequence ID" value="VDL60530.1"/>
    <property type="molecule type" value="Genomic_DNA"/>
</dbReference>
<dbReference type="STRING" id="6216.A0A0R3SSE6"/>
<evidence type="ECO:0000313" key="14">
    <source>
        <dbReference type="Proteomes" id="UP000321570"/>
    </source>
</evidence>
<feature type="binding site" evidence="8">
    <location>
        <position position="313"/>
    </location>
    <ligand>
        <name>3',5'-cyclic AMP</name>
        <dbReference type="ChEBI" id="CHEBI:58165"/>
        <label>2</label>
    </ligand>
</feature>
<evidence type="ECO:0000256" key="9">
    <source>
        <dbReference type="SAM" id="MobiDB-lite"/>
    </source>
</evidence>
<name>A0A0R3SSE6_HYMDI</name>
<keyword evidence="6 8" id="KW-0114">cAMP</keyword>
<feature type="region of interest" description="Disordered" evidence="9">
    <location>
        <begin position="46"/>
        <end position="84"/>
    </location>
</feature>
<evidence type="ECO:0000256" key="2">
    <source>
        <dbReference type="ARBA" id="ARBA00022553"/>
    </source>
</evidence>
<keyword evidence="5 8" id="KW-0547">Nucleotide-binding</keyword>
<dbReference type="FunFam" id="2.60.120.10:FF:000017">
    <property type="entry name" value="cAMP-dependent protein kinase type II regulatory subunit"/>
    <property type="match status" value="1"/>
</dbReference>
<evidence type="ECO:0000313" key="13">
    <source>
        <dbReference type="Proteomes" id="UP000274504"/>
    </source>
</evidence>
<dbReference type="Pfam" id="PF02197">
    <property type="entry name" value="RIIa"/>
    <property type="match status" value="1"/>
</dbReference>
<dbReference type="SUPFAM" id="SSF51206">
    <property type="entry name" value="cAMP-binding domain-like"/>
    <property type="match status" value="2"/>
</dbReference>
<dbReference type="SUPFAM" id="SSF47391">
    <property type="entry name" value="Dimerization-anchoring domain of cAMP-dependent PK regulatory subunit"/>
    <property type="match status" value="1"/>
</dbReference>
<accession>A0A0R3SSE6</accession>
<evidence type="ECO:0000256" key="1">
    <source>
        <dbReference type="ARBA" id="ARBA00005753"/>
    </source>
</evidence>
<dbReference type="InterPro" id="IPR014710">
    <property type="entry name" value="RmlC-like_jellyroll"/>
</dbReference>
<dbReference type="GO" id="GO:0005952">
    <property type="term" value="C:cAMP-dependent protein kinase complex"/>
    <property type="evidence" value="ECO:0007669"/>
    <property type="project" value="InterPro"/>
</dbReference>
<protein>
    <recommendedName>
        <fullName evidence="7">cAMP-dependent protein kinase type II regulatory subunit</fullName>
    </recommendedName>
</protein>
<dbReference type="InterPro" id="IPR003117">
    <property type="entry name" value="cAMP_dep_PK_reg_su_I/II_a/b"/>
</dbReference>
<evidence type="ECO:0000256" key="4">
    <source>
        <dbReference type="ARBA" id="ARBA00022737"/>
    </source>
</evidence>
<evidence type="ECO:0000313" key="15">
    <source>
        <dbReference type="WBParaSite" id="HDID_0000821401-mRNA-1"/>
    </source>
</evidence>
<dbReference type="AlphaFoldDB" id="A0A0R3SSE6"/>
<keyword evidence="14" id="KW-1185">Reference proteome</keyword>
<dbReference type="InterPro" id="IPR000595">
    <property type="entry name" value="cNMP-bd_dom"/>
</dbReference>
<dbReference type="PRINTS" id="PR00103">
    <property type="entry name" value="CAMPKINASE"/>
</dbReference>
<dbReference type="PANTHER" id="PTHR11635">
    <property type="entry name" value="CAMP-DEPENDENT PROTEIN KINASE REGULATORY CHAIN"/>
    <property type="match status" value="1"/>
</dbReference>
<dbReference type="InterPro" id="IPR018488">
    <property type="entry name" value="cNMP-bd_CS"/>
</dbReference>
<dbReference type="InterPro" id="IPR018490">
    <property type="entry name" value="cNMP-bd_dom_sf"/>
</dbReference>
<dbReference type="SMART" id="SM00100">
    <property type="entry name" value="cNMP"/>
    <property type="match status" value="2"/>
</dbReference>
<dbReference type="Proteomes" id="UP000321570">
    <property type="component" value="Unassembled WGS sequence"/>
</dbReference>
<dbReference type="Gene3D" id="2.60.120.10">
    <property type="entry name" value="Jelly Rolls"/>
    <property type="match status" value="2"/>
</dbReference>
<feature type="binding site" evidence="8">
    <location>
        <position position="304"/>
    </location>
    <ligand>
        <name>3',5'-cyclic AMP</name>
        <dbReference type="ChEBI" id="CHEBI:58165"/>
        <label>2</label>
    </ligand>
</feature>
<evidence type="ECO:0000256" key="3">
    <source>
        <dbReference type="ARBA" id="ARBA00022566"/>
    </source>
</evidence>
<organism evidence="15">
    <name type="scientific">Hymenolepis diminuta</name>
    <name type="common">Rat tapeworm</name>
    <dbReference type="NCBI Taxonomy" id="6216"/>
    <lineage>
        <taxon>Eukaryota</taxon>
        <taxon>Metazoa</taxon>
        <taxon>Spiralia</taxon>
        <taxon>Lophotrochozoa</taxon>
        <taxon>Platyhelminthes</taxon>
        <taxon>Cestoda</taxon>
        <taxon>Eucestoda</taxon>
        <taxon>Cyclophyllidea</taxon>
        <taxon>Hymenolepididae</taxon>
        <taxon>Hymenolepis</taxon>
    </lineage>
</organism>
<evidence type="ECO:0000256" key="7">
    <source>
        <dbReference type="ARBA" id="ARBA00067959"/>
    </source>
</evidence>
<keyword evidence="4" id="KW-0677">Repeat</keyword>
<comment type="similarity">
    <text evidence="1">Belongs to the cAMP-dependent kinase regulatory chain family.</text>
</comment>
<dbReference type="Pfam" id="PF00027">
    <property type="entry name" value="cNMP_binding"/>
    <property type="match status" value="2"/>
</dbReference>
<dbReference type="EMBL" id="CABIJS010000299">
    <property type="protein sequence ID" value="VUZ48620.1"/>
    <property type="molecule type" value="Genomic_DNA"/>
</dbReference>
<feature type="domain" description="Cyclic nucleotide-binding" evidence="10">
    <location>
        <begin position="233"/>
        <end position="354"/>
    </location>
</feature>
<reference evidence="15" key="1">
    <citation type="submission" date="2017-02" db="UniProtKB">
        <authorList>
            <consortium name="WormBaseParasite"/>
        </authorList>
    </citation>
    <scope>IDENTIFICATION</scope>
</reference>
<dbReference type="InterPro" id="IPR012198">
    <property type="entry name" value="cAMP_dep_PK_reg_su"/>
</dbReference>
<dbReference type="Gene3D" id="1.20.890.10">
    <property type="entry name" value="cAMP-dependent protein kinase regulatory subunit, dimerization-anchoring domain"/>
    <property type="match status" value="1"/>
</dbReference>
<dbReference type="GO" id="GO:0005829">
    <property type="term" value="C:cytosol"/>
    <property type="evidence" value="ECO:0007669"/>
    <property type="project" value="TreeGrafter"/>
</dbReference>
<keyword evidence="2" id="KW-0597">Phosphoprotein</keyword>
<dbReference type="CDD" id="cd12099">
    <property type="entry name" value="DD_RII_PKA"/>
    <property type="match status" value="1"/>
</dbReference>
<dbReference type="FunFam" id="2.60.120.10:FF:000108">
    <property type="entry name" value="cAMP-dependent protein kinase type II regulatory subunit"/>
    <property type="match status" value="1"/>
</dbReference>
<reference evidence="11 13" key="2">
    <citation type="submission" date="2018-11" db="EMBL/GenBank/DDBJ databases">
        <authorList>
            <consortium name="Pathogen Informatics"/>
        </authorList>
    </citation>
    <scope>NUCLEOTIDE SEQUENCE [LARGE SCALE GENOMIC DNA]</scope>
</reference>
<evidence type="ECO:0000256" key="5">
    <source>
        <dbReference type="ARBA" id="ARBA00022741"/>
    </source>
</evidence>
<dbReference type="Proteomes" id="UP000274504">
    <property type="component" value="Unassembled WGS sequence"/>
</dbReference>
<dbReference type="CDD" id="cd00038">
    <property type="entry name" value="CAP_ED"/>
    <property type="match status" value="2"/>
</dbReference>
<dbReference type="PANTHER" id="PTHR11635:SF152">
    <property type="entry name" value="CAMP-DEPENDENT PROTEIN KINASE TYPE I REGULATORY SUBUNIT-RELATED"/>
    <property type="match status" value="1"/>
</dbReference>
<dbReference type="PROSITE" id="PS50042">
    <property type="entry name" value="CNMP_BINDING_3"/>
    <property type="match status" value="2"/>
</dbReference>
<dbReference type="GO" id="GO:0004862">
    <property type="term" value="F:cAMP-dependent protein kinase inhibitor activity"/>
    <property type="evidence" value="ECO:0007669"/>
    <property type="project" value="TreeGrafter"/>
</dbReference>
<dbReference type="SMART" id="SM00394">
    <property type="entry name" value="RIIa"/>
    <property type="match status" value="1"/>
</dbReference>
<gene>
    <name evidence="11" type="ORF">HDID_LOCUS8212</name>
    <name evidence="12" type="ORF">WMSIL1_LOCUS7807</name>
</gene>
<feature type="domain" description="Cyclic nucleotide-binding" evidence="10">
    <location>
        <begin position="111"/>
        <end position="230"/>
    </location>
</feature>
<proteinExistence type="inferred from homology"/>
<dbReference type="GO" id="GO:0030552">
    <property type="term" value="F:cAMP binding"/>
    <property type="evidence" value="ECO:0007669"/>
    <property type="project" value="UniProtKB-KW"/>
</dbReference>
<dbReference type="PROSITE" id="PS00889">
    <property type="entry name" value="CNMP_BINDING_2"/>
    <property type="match status" value="1"/>
</dbReference>